<dbReference type="Proteomes" id="UP000827092">
    <property type="component" value="Unassembled WGS sequence"/>
</dbReference>
<feature type="compositionally biased region" description="Basic and acidic residues" evidence="1">
    <location>
        <begin position="454"/>
        <end position="464"/>
    </location>
</feature>
<keyword evidence="3" id="KW-1185">Reference proteome</keyword>
<feature type="region of interest" description="Disordered" evidence="1">
    <location>
        <begin position="452"/>
        <end position="481"/>
    </location>
</feature>
<feature type="compositionally biased region" description="Low complexity" evidence="1">
    <location>
        <begin position="70"/>
        <end position="79"/>
    </location>
</feature>
<sequence>MFFDHDLTYQATSNNRHLGLDDEEFETARLKNMLNESILKVERENWETIKKEGLNPKTVPVSKKNPPKNSSTTSLTSTLKNQGIGASKVSVNKSSISLRKGPISLHAKSSESKTFNGNSSNELPKPVFQDAKTNCPFSNVHFLNQFQASYLAAKPTNRIKNLTEFNNCISSIGASNDPLLSCQQVPEKLCTKSPIHAVQNTNATKRHDNLTVQALPSISINGQQSNAKRNFLVEVIKEKSNSGDNSVKPSVLPSGLQENKIKCQVKQVPPVNQVFSFCRDKSIQVKEQPNISVSTQSFNDPNDILGYKEYIKELVRESLEEFRLNSYQKCNTIPSGQDSALISPNNDCELDSFIGNSRSNLRDQYPIQNRAVTKECISTQTNFGLENKLLDKEQMKGLLKEFLDEYKQTTLVNIPKNPLIPKVKMVHSETQTDNQHSIQNAQASKEVQVSILPDHSDRRPEVEKSAGSQIEHSDKTTDTSGLVVENQDQINSSSPPAALTTESSTKMEHMISSIYEHFCNSNAKPNAFTPKLSPDIPVTTTDTSTQMKCVITSDKSIETCKIPIPQSNNASTQYEQLPSTSTSVQVSPPTKVDSSDQCTWPCRTAATQTFFTEDQSSVSSTPVSFVDDTLSEGEVYLPWNLRLLSQSDKTPVQGNSNVATEESGCSDVDKVYSLSEGEIPPLHLLQMYSMTSPYDSGSDTPIPPTPFQRNPPSIEISPPGPFSMSEGEVRKVDSRLEGQVASHSYPKQLYESMYSISEGEIRNFNTLSEGEVTTNPHLNLDSQRPEDLNLHGTSSQVPFHVSPYSWGTMSSLSSLDISNEGADRSGLTVPRGLFTVNEEK</sequence>
<dbReference type="EMBL" id="JAFNEN010000451">
    <property type="protein sequence ID" value="KAG8182719.1"/>
    <property type="molecule type" value="Genomic_DNA"/>
</dbReference>
<proteinExistence type="predicted"/>
<feature type="region of interest" description="Disordered" evidence="1">
    <location>
        <begin position="53"/>
        <end position="79"/>
    </location>
</feature>
<organism evidence="2 3">
    <name type="scientific">Oedothorax gibbosus</name>
    <dbReference type="NCBI Taxonomy" id="931172"/>
    <lineage>
        <taxon>Eukaryota</taxon>
        <taxon>Metazoa</taxon>
        <taxon>Ecdysozoa</taxon>
        <taxon>Arthropoda</taxon>
        <taxon>Chelicerata</taxon>
        <taxon>Arachnida</taxon>
        <taxon>Araneae</taxon>
        <taxon>Araneomorphae</taxon>
        <taxon>Entelegynae</taxon>
        <taxon>Araneoidea</taxon>
        <taxon>Linyphiidae</taxon>
        <taxon>Erigoninae</taxon>
        <taxon>Oedothorax</taxon>
    </lineage>
</organism>
<name>A0AAV6UEU9_9ARAC</name>
<evidence type="ECO:0000313" key="2">
    <source>
        <dbReference type="EMBL" id="KAG8182719.1"/>
    </source>
</evidence>
<accession>A0AAV6UEU9</accession>
<protein>
    <submittedName>
        <fullName evidence="2">Uncharacterized protein</fullName>
    </submittedName>
</protein>
<evidence type="ECO:0000256" key="1">
    <source>
        <dbReference type="SAM" id="MobiDB-lite"/>
    </source>
</evidence>
<comment type="caution">
    <text evidence="2">The sequence shown here is derived from an EMBL/GenBank/DDBJ whole genome shotgun (WGS) entry which is preliminary data.</text>
</comment>
<dbReference type="AlphaFoldDB" id="A0AAV6UEU9"/>
<evidence type="ECO:0000313" key="3">
    <source>
        <dbReference type="Proteomes" id="UP000827092"/>
    </source>
</evidence>
<reference evidence="2 3" key="1">
    <citation type="journal article" date="2022" name="Nat. Ecol. Evol.">
        <title>A masculinizing supergene underlies an exaggerated male reproductive morph in a spider.</title>
        <authorList>
            <person name="Hendrickx F."/>
            <person name="De Corte Z."/>
            <person name="Sonet G."/>
            <person name="Van Belleghem S.M."/>
            <person name="Kostlbacher S."/>
            <person name="Vangestel C."/>
        </authorList>
    </citation>
    <scope>NUCLEOTIDE SEQUENCE [LARGE SCALE GENOMIC DNA]</scope>
    <source>
        <strain evidence="2">W744_W776</strain>
    </source>
</reference>
<gene>
    <name evidence="2" type="ORF">JTE90_026170</name>
</gene>